<comment type="caution">
    <text evidence="1">The sequence shown here is derived from an EMBL/GenBank/DDBJ whole genome shotgun (WGS) entry which is preliminary data.</text>
</comment>
<evidence type="ECO:0000313" key="2">
    <source>
        <dbReference type="Proteomes" id="UP000031433"/>
    </source>
</evidence>
<accession>A0A0C1TKC5</accession>
<sequence>MPIDVFDAIKPSLQGLLGGARVALTGPGEEEAEGGHVLRKPMVVDEVTYLFSACRHSIPFTRTEEIFCGELVAAFAVLYSGFRQEGYAAHFRTALLASLMDITVARFLRGDHRKAFWSIQQLIQLLKNLSYQRYEGKPATTGFLVYRTTLVEFRKRVRHQKCAWLDLNPQQALAPTLFDNPLTYRFIDGANSLFAANVQMQLTGIVKPSGISERDEVDRNAHRSVFALLRNAGAGAFAVKVNESSEIEAIICPDKLLVRRRGQWGIFDPDIFRSFLAGCLDPEEIEELAWTLYTLPKPRHGTVVLILERGDRQLARLKRGSVGGDDPLGMMLAKRVKGKTISQLKQSGELVRLLSSDGMTVFSRRGRLLDTGVIIDTSHARELVTGGGRTTAATAASFSGKVIKVSEDGPIELYQEGARVYSFG</sequence>
<evidence type="ECO:0000313" key="1">
    <source>
        <dbReference type="EMBL" id="KIE41264.1"/>
    </source>
</evidence>
<keyword evidence="2" id="KW-1185">Reference proteome</keyword>
<dbReference type="Proteomes" id="UP000031433">
    <property type="component" value="Unassembled WGS sequence"/>
</dbReference>
<dbReference type="EMBL" id="JXBL01000001">
    <property type="protein sequence ID" value="KIE41264.1"/>
    <property type="molecule type" value="Genomic_DNA"/>
</dbReference>
<proteinExistence type="predicted"/>
<reference evidence="1 2" key="1">
    <citation type="submission" date="2015-01" db="EMBL/GenBank/DDBJ databases">
        <title>Genome sequence of the anaerobic bacterium Geobacter soli GSS01, a dissimilatory Fe(III) reducer from soil.</title>
        <authorList>
            <person name="Yang G."/>
            <person name="Zhou S."/>
        </authorList>
    </citation>
    <scope>NUCLEOTIDE SEQUENCE [LARGE SCALE GENOMIC DNA]</scope>
    <source>
        <strain evidence="1 2">GSS01</strain>
    </source>
</reference>
<protein>
    <recommendedName>
        <fullName evidence="3">DAC domain-containing protein</fullName>
    </recommendedName>
</protein>
<dbReference type="AlphaFoldDB" id="A0A0C1TKC5"/>
<dbReference type="RefSeq" id="WP_039642859.1">
    <property type="nucleotide sequence ID" value="NZ_JXBL01000001.1"/>
</dbReference>
<organism evidence="1 2">
    <name type="scientific">Geobacter soli</name>
    <dbReference type="NCBI Taxonomy" id="1510391"/>
    <lineage>
        <taxon>Bacteria</taxon>
        <taxon>Pseudomonadati</taxon>
        <taxon>Thermodesulfobacteriota</taxon>
        <taxon>Desulfuromonadia</taxon>
        <taxon>Geobacterales</taxon>
        <taxon>Geobacteraceae</taxon>
        <taxon>Geobacter</taxon>
    </lineage>
</organism>
<gene>
    <name evidence="1" type="ORF">SE37_00735</name>
</gene>
<evidence type="ECO:0008006" key="3">
    <source>
        <dbReference type="Google" id="ProtNLM"/>
    </source>
</evidence>
<name>A0A0C1TKC5_9BACT</name>